<dbReference type="SMART" id="SM00827">
    <property type="entry name" value="PKS_AT"/>
    <property type="match status" value="4"/>
</dbReference>
<evidence type="ECO:0000256" key="3">
    <source>
        <dbReference type="ARBA" id="ARBA00022679"/>
    </source>
</evidence>
<dbReference type="Pfam" id="PF16197">
    <property type="entry name" value="KAsynt_C_assoc"/>
    <property type="match status" value="3"/>
</dbReference>
<reference evidence="8 9" key="1">
    <citation type="submission" date="2021-01" db="EMBL/GenBank/DDBJ databases">
        <title>Whole genome shotgun sequence of Actinoplanes humidus NBRC 14915.</title>
        <authorList>
            <person name="Komaki H."/>
            <person name="Tamura T."/>
        </authorList>
    </citation>
    <scope>NUCLEOTIDE SEQUENCE [LARGE SCALE GENOMIC DNA]</scope>
    <source>
        <strain evidence="8 9">NBRC 14915</strain>
    </source>
</reference>
<feature type="domain" description="Carrier" evidence="6">
    <location>
        <begin position="4754"/>
        <end position="4829"/>
    </location>
</feature>
<dbReference type="InterPro" id="IPR050091">
    <property type="entry name" value="PKS_NRPS_Biosynth_Enz"/>
</dbReference>
<dbReference type="InterPro" id="IPR013968">
    <property type="entry name" value="PKS_KR"/>
</dbReference>
<evidence type="ECO:0000256" key="5">
    <source>
        <dbReference type="SAM" id="MobiDB-lite"/>
    </source>
</evidence>
<keyword evidence="1" id="KW-0596">Phosphopantetheine</keyword>
<dbReference type="Pfam" id="PF22953">
    <property type="entry name" value="SpnB_Rossmann"/>
    <property type="match status" value="1"/>
</dbReference>
<evidence type="ECO:0000256" key="2">
    <source>
        <dbReference type="ARBA" id="ARBA00022553"/>
    </source>
</evidence>
<dbReference type="InterPro" id="IPR032821">
    <property type="entry name" value="PKS_assoc"/>
</dbReference>
<protein>
    <recommendedName>
        <fullName evidence="10">Acyl transferase domain-containing protein</fullName>
    </recommendedName>
</protein>
<keyword evidence="9" id="KW-1185">Reference proteome</keyword>
<dbReference type="EMBL" id="BOMN01000137">
    <property type="protein sequence ID" value="GIE26160.1"/>
    <property type="molecule type" value="Genomic_DNA"/>
</dbReference>
<dbReference type="Gene3D" id="3.40.366.10">
    <property type="entry name" value="Malonyl-Coenzyme A Acyl Carrier Protein, domain 2"/>
    <property type="match status" value="4"/>
</dbReference>
<feature type="domain" description="Carrier" evidence="6">
    <location>
        <begin position="1896"/>
        <end position="1971"/>
    </location>
</feature>
<dbReference type="Gene3D" id="3.30.70.3290">
    <property type="match status" value="4"/>
</dbReference>
<proteinExistence type="predicted"/>
<dbReference type="Gene3D" id="6.10.140.1830">
    <property type="match status" value="1"/>
</dbReference>
<dbReference type="InterPro" id="IPR041618">
    <property type="entry name" value="PKS_DE"/>
</dbReference>
<dbReference type="Proteomes" id="UP000603200">
    <property type="component" value="Unassembled WGS sequence"/>
</dbReference>
<dbReference type="Pfam" id="PF00550">
    <property type="entry name" value="PP-binding"/>
    <property type="match status" value="4"/>
</dbReference>
<keyword evidence="2" id="KW-0597">Phosphoprotein</keyword>
<dbReference type="CDD" id="cd08956">
    <property type="entry name" value="KR_3_FAS_SDR_x"/>
    <property type="match status" value="1"/>
</dbReference>
<feature type="domain" description="Ketosynthase family 3 (KS3)" evidence="7">
    <location>
        <begin position="463"/>
        <end position="902"/>
    </location>
</feature>
<dbReference type="InterPro" id="IPR001227">
    <property type="entry name" value="Ac_transferase_dom_sf"/>
</dbReference>
<dbReference type="InterPro" id="IPR036291">
    <property type="entry name" value="NAD(P)-bd_dom_sf"/>
</dbReference>
<dbReference type="SMART" id="SM00822">
    <property type="entry name" value="PKS_KR"/>
    <property type="match status" value="3"/>
</dbReference>
<sequence length="4872" mass="504569">MVMDILSNSGREPRVALLFPGEGGQRPGMARELYDRYPVFAAALDESCARLAEHGPWTVREFLLETDDGATASPVDRELQTQDGLFAFQYALFTLLTHWGLRPGYVLGHSVGEFAAGTAAGIFELPDIAVIMAERIRLTRETMPIDGAMAALRVSAAEVADSLSQFPGVDIAADNGPASCVVSGDPAGVSALVADWTGRGRKAKMLPVSRGFHSWHMDTLMPEFAGVVEGRTHPPRIPLVSTLLGRLASAGELQGGGHWAAQVRGTTRWFEAIRWLTADGVDTFIDFGANGMLSALTEDCLDVAALVLPAVRGNGRSDAESLLTMLDQLRTRGVPLDWAAVAADNPDLPVPVAATARPSIMDELTAADPADHREILERVVKQEAADLIPGGTDPDLAFFESGLDSLGAVELARRLSARTGLRLSPAAIFDHPAPGPLATMLAGRLSATAPTAETWTPPAGGDDDPIAIVAMSCRLPGGVTGPEDLWQLVAEGRDAIGDFPADRGWDLDRVYDPEPGRSGTTYVKRGGFLADAADFDPALFGISPREALAMDPQHRLMLEMTWETLERAGLDPSSLTGTPTGVYLGIMFAGYAGFSSDSAGPVPTVFEPGTPPVEGVTDHLALGGTVSIASGRIAYRFGFEGPAVTLDTACSSSLVALHLAVQGLRRGDCTLALVGGVSVMATPLPFVEFSRQRALAPDGRCKPFAAGADGTAWSEGAGMVLVERLSDARRLGHPVLAVVRGTALNQDGASNGLTAPSGLAQQRVIRRALADAGLTAGQIDVVEAHGTGTSLGDPIEAEALLAVHRGERPVDRPLLLGSIKSNIGHTQIVAGVAGIIKLVMAMRHGIVPATLHVDAPSPHVDWTGEVRVVTEPTPWPETGEPRRAGLSAFGISGTNGHAILEEAPQPVAPRTGEVSVGAMPFVLSGQSPAALRAQAARLLSAVEGPARADLGYSLATSRAAMEYRAAVVAEDSGALLTALTALAADEPAAGLIRGRGVRRGRTVLLFSGQGSQRPGAGRELYEGFPVFAAAFDEVAAALDPLLDRPVRELALGTGPLDLTGDQQPALFAVQVALARLTISLGVRPDLLIGHSVGEIAAAHLAGILDLADACTLVAARGRLMQALPPGGAMAAVEAAPDELGELPPGVEVAAHNAPGNTVLTGDADAVDRVAASWRDRGRRVTALKVSHAFHSERMTPMLEAFGAVARGLTYRPARIRVVSTVTGEPDRAAMLSTPDYWIRQVRQPVLFRDAVAAARDDGADTFVEIGPGGSLTALTRECLGDDVLVVPSLRGDRPEPVAVMTAVAELFTGGGTLDWAAVFGPGARVVPLPTYAFQRRRFWMPPQPRVAPVEQTPAAQRRSPAEARFWGAVERQDAGTLAATLGTDATALSTVLPALSRWRRGRDRDALADSLRYRIDWRPVAPATPAGLSGTWLVVMPPETGDEVAEALARHGAEVRPVLAGPETDLRAEIAAVPGPVAGVVSLLALADGDDAAHPGMSTGLTATLALLDALDGTAAPLWCLTRGAVSTRASDDPAISAAQAAVWGLGRVAALEYPNRWGGLVDLPGTLDTRAATLLATTLAATGEEREDQVAIRATGRLGRRLLRCPDQPDDRAGWVPAGTVLITGGTGALGSAVARHLAGAGARRLLLLSRHGTAAPGAAELHAELTALGADVTIVACDAADRAALAAVLDAVPDAHPVTDVVHTAGIEQQIRLGTAGPADFAAVTGPKIAGAANLDALLGDRPLASFVLFSSIAGIWGSGGQAAYSAANAYLDGLALRRRGQGRAATAVAWGPWAEAGLAVQDGAAEYLRRRGLSALDPGFAVELLARAVTGGEAALTVADVAWERFSRSFTAERASRLFDEIPQAARPVTAVPEAGGERVRQLRELGEDARLGTVTSLLRAEVAACLGLDGPGAVGTDRPFRDLGFDSLIAVDFRTRAVAATGVALPVSVVFDHPTVDALARFVVGEMLGGATPDRTPTAATATAGDPIAIVGMSCRLPGGIAGPEDLWRTVLDGADVISGFPADRGWPRQTPYAQAGGFLDAVAGFDAGLFGISPREALAMDPQQRHLLEVCWELFERSAIDAADLRGTAVGVFVGGSWTGYGTGAGPATDGHLLTGAASSILSGRLSYVFGLEGPALTVDTACSSSLVALHLAAEAVRRGECDLAVAGGITVMPSPLVFDQFAVQGGLASDGRSKAFAADADGVGWAEGVGLVLVQRLSDAIRDGRTVHAIIRGSAVNQDGASNGLTAPNGPSQERVIRQALANAGLSTTDIDAVEAHGTGTSLGDPIEAAALSAVYDRDRDHPLWLGSVKSNIGHTQAAAGVAGLIKMVQAMNHGVLPATLHAGRPSPHIDWSGALTLLTEARPWPGTDRPRRAAVSAFGMSGTNAHLILEAPAAPDHTPDHAAAPLPGNPLPWLLSGQTPGALRDQAARLRDHLTDQHPYDVAHALATTRTVLPHRAAVIGAGRDELLAGLDALASGRPSPTVVQGDTAQAGTVVFVFPGQGTQWAGMAAELLDSEPVFRQALDECAAALAPYVDWSLIDLLRDAPGAADLNRVDVVQPALWAMMVSLARLWQAYGVTPAAVIGHSQGEIAAACVAGALSLDDGARVVALRSQALTSLSGHGGMLAVALNESEAAALARGWGDRISVAALNGDTSTVLAGHPAALDELAAGCASAGIRSNRLPVDYAAHSAQIELLRDRLLVDLAEVRPAGATVPFHSTVTGHRVDPLDLDARYWYDNLRGTVRFAPVVRDLLAAGPVTFLEVSPHAVLTAGLHETISATGATGSVLHTLRRDDGGPRRMLTALAEAHNAGVRVNWRPLLGESPDHPVPLPTYAFQHERYWLGGDGPAPDAQPVPVSVPVDSLFRIDWVPAPESTLDDQPLEFWRVPGGGTAGTTVAATLDRVRHWLADPATIGTLLVVVTTGAVATRPREDVIDLGAAAAWGLLRSAQTENPGRFAVIDTDTDDPALLTLAAAAGQAAVRDGQVLVPRLAAVPVPAGAARTPWAGTGTVLLTGGTGTLGGHVARHLVTAHGVRHVVLAGRRGSGTPGIGTLTAELTRAGARADVVTCDAADREALAALLSTLPELTAVVHLAGVLDDGILDSITPGQLDRVLRAKAGSAGHLHELTAGRDLAAFVTFSGAAGTLGAAGQAAYAAANSYLDALAAHRSAHGLPATSLAWGLWDDASGMTGHLGDVDRARAGRLGTPLATGDALALLDAALATPYAHLVPMHVDAGRLAAIAAAEPVPSLLHDLLPPGTTPMAVPSVRPAVAATVPAGSPRERLRALEIVVRDLAAACLGHADPGTLDVNRPFRDLGFDSLIAVEFRNRLAATAGVALPVSVAFDHPTVAALARHVLTALGGGPVAATATVRAATTAVDDDPIAIVGMSCRLPGGIDNPGELWDVVLSGTDVVSPFPTDRGWSPTAAYARVGGFLENVADFDAGLFGISPREALAMDPQQRHLLEVCWELFERSAINAADLRGTSTGVFIGGNWTGYGYRGSVEPGSDGHMLTGAAGSVMSGRLAYVFGLEGPALSVDTACSSSLVALHLACEAIRRGECDLAVAGGVTVMPSLMVFEQFAAQGGLATDGRSKAFSADADGVGWAEGAGLILVQRLSDAIRDGRNVHAVIRGSAVNQDGASNGLTAPNGPSQERVIRQALANARLTTTDIDAIEAHGTGTTLGDPIEAAALSAVYDQDRDHPLWLGSLKSNIGHTQAASGVAGIIKMVQALDHGVLPPTLHAERPSPHSDWSGALTLIQRPTPWPRTGRPRRFGISAFGVSGTNAHVIIEQAPPREDDGVPGGDTTVVPWLLSGHTEDALRDQITSLRSRMGDDRPIDVARALAVDRFPLPHRAAVVGAGRAELLAGLDTLLAGPAGGIRGTGHGPVRVAFLFAGQGSQRAGMGLDLARALPDFAEPFDEVCRHLDPLLGVPVRESLTTAGAGTDRQPTDQVQAALFALEVGLFRLAGRWGVVPDHLAGHSIGELAAAHVAGVLSLPDACELVAARGRLMRALPEGGAMSAVRAGEDVVRAVLSGPDAPEIAAVNGPESTVISGDLEAVERAEAMLTAAGHRIKRLRVSHAFHSERMTPMLAEFRAVAERLTYHPPVIPIVSTVTGEPAGADVLCDPGYWVEQVRRTVRFEDAVTRLAAEGSTVFLELGPDATLTAAARDILGTGPAVLVSALRAGQDEARTLIGAIARLATAGVPVDWPAFFAGHRTVPVNLPTYPFQRDRYWLDPHAKISSIDDWRYAVRWRYLAEPPIAEDPGTWLVLDPGDTGDPALLDLLDARGIRTVRVRVDAAATGRAALAEQIKAAVAGGAPDGVLSLLALDDRVHPDHPALTAGLAATVAAVQALGDLDLSAPLWCLTRGAIGTGPPDPVTHAAQATVWGLGRVAGLEHPDRWGGLVDLPPVPDARTCDRLLAVLTGDSGEDAVALRPGGILGRRLVPAPVPAGGTPWAASGTVLVTGGTGAVGAAVARWLVRTGAEHVVLTGRRGLDAPGAAELRDELAGSGAQVTVAACDVADRDQVAALLAGLPGRLTAVFHAAGALDDGVLDALDPARFDTVLRAKVLGAGNLHELTAGLDLSAFVLFSSVSGLWGAPGQANYAAGNAYLDALAERRHADGLPATSIAWGAWSDGGMAADGGVVADRLRRGGVHPMPPDRAVAALLRALETGEATLTVADLTWSRFLPAFTRLRPAAFFAELPEAIPGVDAAPADSGTSSGDAADSEPETLLQRLATVPADGWEHEVLGVVRTCVAAVLGHASGRQIEAARAFKDLGFDSLIVIELRNLLGSVTGLRLSTSTIFSYPTPLALAGHLTELARAQVPAPEQEPAPAGPTPAGADSLSNVTLDELLDILDDELGRV</sequence>
<dbReference type="InterPro" id="IPR009081">
    <property type="entry name" value="PP-bd_ACP"/>
</dbReference>
<dbReference type="InterPro" id="IPR020806">
    <property type="entry name" value="PKS_PP-bd"/>
</dbReference>
<dbReference type="InterPro" id="IPR055123">
    <property type="entry name" value="SpnB-like_Rossmann"/>
</dbReference>
<dbReference type="InterPro" id="IPR014043">
    <property type="entry name" value="Acyl_transferase_dom"/>
</dbReference>
<evidence type="ECO:0000259" key="7">
    <source>
        <dbReference type="PROSITE" id="PS52004"/>
    </source>
</evidence>
<evidence type="ECO:0008006" key="10">
    <source>
        <dbReference type="Google" id="ProtNLM"/>
    </source>
</evidence>
<dbReference type="InterPro" id="IPR014031">
    <property type="entry name" value="Ketoacyl_synth_C"/>
</dbReference>
<name>A0ABQ4A5M6_9ACTN</name>
<dbReference type="SUPFAM" id="SSF55048">
    <property type="entry name" value="Probable ACP-binding domain of malonyl-CoA ACP transacylase"/>
    <property type="match status" value="4"/>
</dbReference>
<dbReference type="InterPro" id="IPR014030">
    <property type="entry name" value="Ketoacyl_synth_N"/>
</dbReference>
<dbReference type="PROSITE" id="PS50075">
    <property type="entry name" value="CARRIER"/>
    <property type="match status" value="4"/>
</dbReference>
<dbReference type="InterPro" id="IPR036736">
    <property type="entry name" value="ACP-like_sf"/>
</dbReference>
<dbReference type="SMART" id="SM00825">
    <property type="entry name" value="PKS_KS"/>
    <property type="match status" value="3"/>
</dbReference>
<evidence type="ECO:0000313" key="9">
    <source>
        <dbReference type="Proteomes" id="UP000603200"/>
    </source>
</evidence>
<gene>
    <name evidence="8" type="ORF">Ahu01nite_092620</name>
</gene>
<dbReference type="Gene3D" id="3.40.50.720">
    <property type="entry name" value="NAD(P)-binding Rossmann-like Domain"/>
    <property type="match status" value="3"/>
</dbReference>
<dbReference type="InterPro" id="IPR006162">
    <property type="entry name" value="Ppantetheine_attach_site"/>
</dbReference>
<dbReference type="InterPro" id="IPR016035">
    <property type="entry name" value="Acyl_Trfase/lysoPLipase"/>
</dbReference>
<feature type="region of interest" description="Disordered" evidence="5">
    <location>
        <begin position="4832"/>
        <end position="4853"/>
    </location>
</feature>
<dbReference type="InterPro" id="IPR016036">
    <property type="entry name" value="Malonyl_transacylase_ACP-bd"/>
</dbReference>
<evidence type="ECO:0000256" key="4">
    <source>
        <dbReference type="ARBA" id="ARBA00023315"/>
    </source>
</evidence>
<dbReference type="NCBIfam" id="NF045894">
    <property type="entry name" value="PKS_plus_SDR"/>
    <property type="match status" value="1"/>
</dbReference>
<dbReference type="InterPro" id="IPR016039">
    <property type="entry name" value="Thiolase-like"/>
</dbReference>
<organism evidence="8 9">
    <name type="scientific">Winogradskya humida</name>
    <dbReference type="NCBI Taxonomy" id="113566"/>
    <lineage>
        <taxon>Bacteria</taxon>
        <taxon>Bacillati</taxon>
        <taxon>Actinomycetota</taxon>
        <taxon>Actinomycetes</taxon>
        <taxon>Micromonosporales</taxon>
        <taxon>Micromonosporaceae</taxon>
        <taxon>Winogradskya</taxon>
    </lineage>
</organism>
<dbReference type="Pfam" id="PF18369">
    <property type="entry name" value="PKS_DE"/>
    <property type="match status" value="1"/>
</dbReference>
<dbReference type="Gene3D" id="3.30.70.250">
    <property type="entry name" value="Malonyl-CoA ACP transacylase, ACP-binding"/>
    <property type="match status" value="1"/>
</dbReference>
<dbReference type="Gene3D" id="1.10.1200.10">
    <property type="entry name" value="ACP-like"/>
    <property type="match status" value="4"/>
</dbReference>
<feature type="domain" description="Ketosynthase family 3 (KS3)" evidence="7">
    <location>
        <begin position="1989"/>
        <end position="2398"/>
    </location>
</feature>
<dbReference type="InterPro" id="IPR018201">
    <property type="entry name" value="Ketoacyl_synth_AS"/>
</dbReference>
<dbReference type="PROSITE" id="PS00606">
    <property type="entry name" value="KS3_1"/>
    <property type="match status" value="3"/>
</dbReference>
<feature type="domain" description="Carrier" evidence="6">
    <location>
        <begin position="3291"/>
        <end position="3366"/>
    </location>
</feature>
<dbReference type="CDD" id="cd00833">
    <property type="entry name" value="PKS"/>
    <property type="match status" value="3"/>
</dbReference>
<dbReference type="SMART" id="SM01294">
    <property type="entry name" value="PKS_PP_betabranch"/>
    <property type="match status" value="2"/>
</dbReference>
<evidence type="ECO:0000313" key="8">
    <source>
        <dbReference type="EMBL" id="GIE26160.1"/>
    </source>
</evidence>
<feature type="domain" description="Carrier" evidence="6">
    <location>
        <begin position="370"/>
        <end position="445"/>
    </location>
</feature>
<evidence type="ECO:0000256" key="1">
    <source>
        <dbReference type="ARBA" id="ARBA00022450"/>
    </source>
</evidence>
<dbReference type="SUPFAM" id="SSF52151">
    <property type="entry name" value="FabD/lysophospholipase-like"/>
    <property type="match status" value="4"/>
</dbReference>
<keyword evidence="3" id="KW-0808">Transferase</keyword>
<comment type="caution">
    <text evidence="8">The sequence shown here is derived from an EMBL/GenBank/DDBJ whole genome shotgun (WGS) entry which is preliminary data.</text>
</comment>
<dbReference type="SUPFAM" id="SSF47336">
    <property type="entry name" value="ACP-like"/>
    <property type="match status" value="4"/>
</dbReference>
<dbReference type="InterPro" id="IPR020841">
    <property type="entry name" value="PKS_Beta-ketoAc_synthase_dom"/>
</dbReference>
<dbReference type="Gene3D" id="3.40.47.10">
    <property type="match status" value="3"/>
</dbReference>
<dbReference type="PROSITE" id="PS52004">
    <property type="entry name" value="KS3_2"/>
    <property type="match status" value="3"/>
</dbReference>
<dbReference type="SMART" id="SM00823">
    <property type="entry name" value="PKS_PP"/>
    <property type="match status" value="4"/>
</dbReference>
<keyword evidence="4" id="KW-0012">Acyltransferase</keyword>
<accession>A0ABQ4A5M6</accession>
<dbReference type="InterPro" id="IPR057326">
    <property type="entry name" value="KR_dom"/>
</dbReference>
<dbReference type="Pfam" id="PF00109">
    <property type="entry name" value="ketoacyl-synt"/>
    <property type="match status" value="3"/>
</dbReference>
<evidence type="ECO:0000259" key="6">
    <source>
        <dbReference type="PROSITE" id="PS50075"/>
    </source>
</evidence>
<dbReference type="CDD" id="cd08952">
    <property type="entry name" value="KR_1_SDR_x"/>
    <property type="match status" value="2"/>
</dbReference>
<dbReference type="PANTHER" id="PTHR43775:SF51">
    <property type="entry name" value="INACTIVE PHENOLPHTHIOCEROL SYNTHESIS POLYKETIDE SYNTHASE TYPE I PKS1-RELATED"/>
    <property type="match status" value="1"/>
</dbReference>
<dbReference type="PANTHER" id="PTHR43775">
    <property type="entry name" value="FATTY ACID SYNTHASE"/>
    <property type="match status" value="1"/>
</dbReference>
<dbReference type="PROSITE" id="PS00012">
    <property type="entry name" value="PHOSPHOPANTETHEINE"/>
    <property type="match status" value="2"/>
</dbReference>
<dbReference type="SUPFAM" id="SSF53901">
    <property type="entry name" value="Thiolase-like"/>
    <property type="match status" value="3"/>
</dbReference>
<feature type="domain" description="Ketosynthase family 3 (KS3)" evidence="7">
    <location>
        <begin position="3386"/>
        <end position="3797"/>
    </location>
</feature>
<dbReference type="Pfam" id="PF02801">
    <property type="entry name" value="Ketoacyl-synt_C"/>
    <property type="match status" value="3"/>
</dbReference>
<dbReference type="Pfam" id="PF08659">
    <property type="entry name" value="KR"/>
    <property type="match status" value="3"/>
</dbReference>
<dbReference type="Pfam" id="PF00698">
    <property type="entry name" value="Acyl_transf_1"/>
    <property type="match status" value="4"/>
</dbReference>
<dbReference type="SUPFAM" id="SSF51735">
    <property type="entry name" value="NAD(P)-binding Rossmann-fold domains"/>
    <property type="match status" value="6"/>
</dbReference>